<name>A0A835I2B8_9MAGN</name>
<dbReference type="OrthoDB" id="2402896at2759"/>
<protein>
    <recommendedName>
        <fullName evidence="3">FAR1 domain-containing protein</fullName>
    </recommendedName>
</protein>
<evidence type="ECO:0008006" key="3">
    <source>
        <dbReference type="Google" id="ProtNLM"/>
    </source>
</evidence>
<reference evidence="1 2" key="1">
    <citation type="submission" date="2020-10" db="EMBL/GenBank/DDBJ databases">
        <title>The Coptis chinensis genome and diversification of protoberbering-type alkaloids.</title>
        <authorList>
            <person name="Wang B."/>
            <person name="Shu S."/>
            <person name="Song C."/>
            <person name="Liu Y."/>
        </authorList>
    </citation>
    <scope>NUCLEOTIDE SEQUENCE [LARGE SCALE GENOMIC DNA]</scope>
    <source>
        <strain evidence="1">HL-2020</strain>
        <tissue evidence="1">Leaf</tissue>
    </source>
</reference>
<comment type="caution">
    <text evidence="1">The sequence shown here is derived from an EMBL/GenBank/DDBJ whole genome shotgun (WGS) entry which is preliminary data.</text>
</comment>
<evidence type="ECO:0000313" key="1">
    <source>
        <dbReference type="EMBL" id="KAF9611330.1"/>
    </source>
</evidence>
<dbReference type="AlphaFoldDB" id="A0A835I2B8"/>
<dbReference type="Proteomes" id="UP000631114">
    <property type="component" value="Unassembled WGS sequence"/>
</dbReference>
<keyword evidence="2" id="KW-1185">Reference proteome</keyword>
<accession>A0A835I2B8</accession>
<dbReference type="PANTHER" id="PTHR46328">
    <property type="entry name" value="FAR-RED IMPAIRED RESPONSIVE (FAR1) FAMILY PROTEIN-RELATED"/>
    <property type="match status" value="1"/>
</dbReference>
<proteinExistence type="predicted"/>
<dbReference type="EMBL" id="JADFTS010000004">
    <property type="protein sequence ID" value="KAF9611330.1"/>
    <property type="molecule type" value="Genomic_DNA"/>
</dbReference>
<sequence>MNNAIWDIGDGLNINIWTEPWVPKDGGVVRLYGLRPRMQVLAERVDETPRRKRVKGLNAPSNRPARAGLIGSKMARRTRSVDEFEFKPVVENHNQESIDDIFFHTGVSEENENEVASSAWPTRDDIDIVDSEKIPYFGMNFTSLENAKQFYIDYGKALGFSVVTRSTQKRIPHSDEVTTCQMTCERFGTYIERVKKKEQMRGPRKK</sequence>
<gene>
    <name evidence="1" type="ORF">IFM89_030119</name>
</gene>
<evidence type="ECO:0000313" key="2">
    <source>
        <dbReference type="Proteomes" id="UP000631114"/>
    </source>
</evidence>
<organism evidence="1 2">
    <name type="scientific">Coptis chinensis</name>
    <dbReference type="NCBI Taxonomy" id="261450"/>
    <lineage>
        <taxon>Eukaryota</taxon>
        <taxon>Viridiplantae</taxon>
        <taxon>Streptophyta</taxon>
        <taxon>Embryophyta</taxon>
        <taxon>Tracheophyta</taxon>
        <taxon>Spermatophyta</taxon>
        <taxon>Magnoliopsida</taxon>
        <taxon>Ranunculales</taxon>
        <taxon>Ranunculaceae</taxon>
        <taxon>Coptidoideae</taxon>
        <taxon>Coptis</taxon>
    </lineage>
</organism>